<gene>
    <name evidence="4" type="ORF">BSK56_32610</name>
</gene>
<dbReference type="Proteomes" id="UP000187412">
    <property type="component" value="Unassembled WGS sequence"/>
</dbReference>
<evidence type="ECO:0000256" key="2">
    <source>
        <dbReference type="SAM" id="Phobius"/>
    </source>
</evidence>
<evidence type="ECO:0000313" key="5">
    <source>
        <dbReference type="Proteomes" id="UP000187412"/>
    </source>
</evidence>
<feature type="region of interest" description="Disordered" evidence="1">
    <location>
        <begin position="87"/>
        <end position="131"/>
    </location>
</feature>
<keyword evidence="2" id="KW-0812">Transmembrane</keyword>
<feature type="transmembrane region" description="Helical" evidence="2">
    <location>
        <begin position="348"/>
        <end position="367"/>
    </location>
</feature>
<feature type="transmembrane region" description="Helical" evidence="2">
    <location>
        <begin position="40"/>
        <end position="57"/>
    </location>
</feature>
<feature type="domain" description="Peptidase M56" evidence="3">
    <location>
        <begin position="11"/>
        <end position="340"/>
    </location>
</feature>
<evidence type="ECO:0000259" key="3">
    <source>
        <dbReference type="Pfam" id="PF05569"/>
    </source>
</evidence>
<accession>A0ABX3GV00</accession>
<dbReference type="InterPro" id="IPR008756">
    <property type="entry name" value="Peptidase_M56"/>
</dbReference>
<proteinExistence type="predicted"/>
<feature type="compositionally biased region" description="Polar residues" evidence="1">
    <location>
        <begin position="118"/>
        <end position="131"/>
    </location>
</feature>
<dbReference type="Pfam" id="PF05569">
    <property type="entry name" value="Peptidase_M56"/>
    <property type="match status" value="1"/>
</dbReference>
<organism evidence="4 5">
    <name type="scientific">Paenibacillus borealis</name>
    <dbReference type="NCBI Taxonomy" id="160799"/>
    <lineage>
        <taxon>Bacteria</taxon>
        <taxon>Bacillati</taxon>
        <taxon>Bacillota</taxon>
        <taxon>Bacilli</taxon>
        <taxon>Bacillales</taxon>
        <taxon>Paenibacillaceae</taxon>
        <taxon>Paenibacillus</taxon>
    </lineage>
</organism>
<dbReference type="CDD" id="cd07341">
    <property type="entry name" value="M56_BlaR1_MecR1_like"/>
    <property type="match status" value="1"/>
</dbReference>
<dbReference type="EMBL" id="MPTB01000087">
    <property type="protein sequence ID" value="OMD35804.1"/>
    <property type="molecule type" value="Genomic_DNA"/>
</dbReference>
<comment type="caution">
    <text evidence="4">The sequence shown here is derived from an EMBL/GenBank/DDBJ whole genome shotgun (WGS) entry which is preliminary data.</text>
</comment>
<protein>
    <recommendedName>
        <fullName evidence="3">Peptidase M56 domain-containing protein</fullName>
    </recommendedName>
</protein>
<evidence type="ECO:0000256" key="1">
    <source>
        <dbReference type="SAM" id="MobiDB-lite"/>
    </source>
</evidence>
<reference evidence="4 5" key="1">
    <citation type="submission" date="2016-10" db="EMBL/GenBank/DDBJ databases">
        <title>Paenibacillus species isolates.</title>
        <authorList>
            <person name="Beno S.M."/>
        </authorList>
    </citation>
    <scope>NUCLEOTIDE SEQUENCE [LARGE SCALE GENOMIC DNA]</scope>
    <source>
        <strain evidence="4 5">FSL H7-0744</strain>
    </source>
</reference>
<keyword evidence="5" id="KW-1185">Reference proteome</keyword>
<dbReference type="PANTHER" id="PTHR34978:SF3">
    <property type="entry name" value="SLR0241 PROTEIN"/>
    <property type="match status" value="1"/>
</dbReference>
<feature type="transmembrane region" description="Helical" evidence="2">
    <location>
        <begin position="143"/>
        <end position="166"/>
    </location>
</feature>
<dbReference type="RefSeq" id="WP_076114517.1">
    <property type="nucleotide sequence ID" value="NZ_MPTB01000087.1"/>
</dbReference>
<dbReference type="InterPro" id="IPR052173">
    <property type="entry name" value="Beta-lactam_resp_regulator"/>
</dbReference>
<keyword evidence="2" id="KW-1133">Transmembrane helix</keyword>
<dbReference type="Gene3D" id="3.30.2010.10">
    <property type="entry name" value="Metalloproteases ('zincins'), catalytic domain"/>
    <property type="match status" value="1"/>
</dbReference>
<name>A0ABX3GV00_PAEBO</name>
<evidence type="ECO:0000313" key="4">
    <source>
        <dbReference type="EMBL" id="OMD35804.1"/>
    </source>
</evidence>
<keyword evidence="2" id="KW-0472">Membrane</keyword>
<feature type="transmembrane region" description="Helical" evidence="2">
    <location>
        <begin position="6"/>
        <end position="28"/>
    </location>
</feature>
<feature type="compositionally biased region" description="Low complexity" evidence="1">
    <location>
        <begin position="88"/>
        <end position="101"/>
    </location>
</feature>
<dbReference type="PANTHER" id="PTHR34978">
    <property type="entry name" value="POSSIBLE SENSOR-TRANSDUCER PROTEIN BLAR"/>
    <property type="match status" value="1"/>
</dbReference>
<sequence>MKSFDTLFLLFLAASLASTVILLLLLLTRKLFLKRLSPRTLHALWFIVLIKLLVPFAPQSPVSLFNLIPQALPVEWSLDQKNTLPMLSSESDSSTKVTVTDSGEKTVRPDTAPIRSGEQGSSIAQPSPQENISEKVRDGLSGLAVSTLVWLGGLLFFASYSLFFTLKFRSRVGTSRQSDNPEVLSVLAACLEKLGIRQTIPVYETSSLRSPCLYGLMKPRIYLPEDIVAIADTRQLTHILLHELTHYQRKDLWFNSLWTLAVWLHWYNPLVWLAMKKMNADREAACDAGVLEVLGEKEASSYGMTLLMLSRLFSRTSAPRVNLSHFFEHQNETKRRVTMIAKFKKGSYKLSAAAILLVLALSIVLLTNGAQDANGTRPDVNTHATDSQKQTVSSFRIVRPIDSFKWFNCC</sequence>